<proteinExistence type="predicted"/>
<dbReference type="Gene3D" id="3.30.300.30">
    <property type="match status" value="1"/>
</dbReference>
<organism evidence="3 4">
    <name type="scientific">Kribbella speibonae</name>
    <dbReference type="NCBI Taxonomy" id="1572660"/>
    <lineage>
        <taxon>Bacteria</taxon>
        <taxon>Bacillati</taxon>
        <taxon>Actinomycetota</taxon>
        <taxon>Actinomycetes</taxon>
        <taxon>Propionibacteriales</taxon>
        <taxon>Kribbellaceae</taxon>
        <taxon>Kribbella</taxon>
    </lineage>
</organism>
<accession>A0ABY2A5Q6</accession>
<dbReference type="PANTHER" id="PTHR45527:SF1">
    <property type="entry name" value="FATTY ACID SYNTHASE"/>
    <property type="match status" value="1"/>
</dbReference>
<evidence type="ECO:0000313" key="3">
    <source>
        <dbReference type="EMBL" id="TCC23726.1"/>
    </source>
</evidence>
<dbReference type="EMBL" id="SJJY01000003">
    <property type="protein sequence ID" value="TCC23726.1"/>
    <property type="molecule type" value="Genomic_DNA"/>
</dbReference>
<sequence length="544" mass="57848">MGGRTGERGSAEGQLRGRTVLPVRSTGISRAVRRRVVRLRRAGRPEVISAEFEPVWSRIAAWARDRPDSLAVCGDGGDVTYGELWSRAQGLARLLGEHGVGADDRVVLVCSRGVEFVVAALATWLAGSAYVPLDPAMPARRLETIVDEARTSAVLASPEHLATVRRRELVISTADGSPGEDLSPPTLQPQPAYVVFTSGTTGTPKGVVVPHSGLSNLVRWSVARHGLDENDRVLHTFGLGFDGAMLELWPTLWAGATLVTCSDLCRVVGDFVAEEAVANSCTVVWAATAIAEQVLSKGLDLPGVRLLLTGGDALKVRPSESAGYQVINHYGPTEATVVTTSHVVEPGSGLGPPPIGTPITGVEIALCGPDDLAVHDGEVGEILIGGHGLALGYLGDAARTAEAFPTVGGRRWYRSGDLAVRDADGVLHFRGRKDNEQLKLNGQRIELGEIEAALLELPQVMAACAVMTEAGLGALVVPRSEQQVDERSVRGGIKDRLPWAAYPKWVVTARAVPLTPNGKADRAAVVQLVLARRTTILERVRHHD</sequence>
<evidence type="ECO:0000259" key="1">
    <source>
        <dbReference type="Pfam" id="PF00501"/>
    </source>
</evidence>
<protein>
    <submittedName>
        <fullName evidence="3">Amino acid adenylation domain-containing protein</fullName>
    </submittedName>
</protein>
<dbReference type="InterPro" id="IPR020845">
    <property type="entry name" value="AMP-binding_CS"/>
</dbReference>
<dbReference type="InterPro" id="IPR000873">
    <property type="entry name" value="AMP-dep_synth/lig_dom"/>
</dbReference>
<dbReference type="Gene3D" id="3.40.50.12780">
    <property type="entry name" value="N-terminal domain of ligase-like"/>
    <property type="match status" value="1"/>
</dbReference>
<evidence type="ECO:0000313" key="4">
    <source>
        <dbReference type="Proteomes" id="UP000292385"/>
    </source>
</evidence>
<dbReference type="Proteomes" id="UP000292385">
    <property type="component" value="Unassembled WGS sequence"/>
</dbReference>
<dbReference type="SUPFAM" id="SSF56801">
    <property type="entry name" value="Acetyl-CoA synthetase-like"/>
    <property type="match status" value="1"/>
</dbReference>
<dbReference type="PANTHER" id="PTHR45527">
    <property type="entry name" value="NONRIBOSOMAL PEPTIDE SYNTHETASE"/>
    <property type="match status" value="1"/>
</dbReference>
<evidence type="ECO:0000259" key="2">
    <source>
        <dbReference type="Pfam" id="PF13193"/>
    </source>
</evidence>
<dbReference type="Pfam" id="PF13193">
    <property type="entry name" value="AMP-binding_C"/>
    <property type="match status" value="1"/>
</dbReference>
<dbReference type="InterPro" id="IPR010071">
    <property type="entry name" value="AA_adenyl_dom"/>
</dbReference>
<dbReference type="InterPro" id="IPR042099">
    <property type="entry name" value="ANL_N_sf"/>
</dbReference>
<feature type="domain" description="AMP-dependent synthetase/ligase" evidence="1">
    <location>
        <begin position="61"/>
        <end position="394"/>
    </location>
</feature>
<name>A0ABY2A5Q6_9ACTN</name>
<feature type="domain" description="AMP-binding enzyme C-terminal" evidence="2">
    <location>
        <begin position="449"/>
        <end position="519"/>
    </location>
</feature>
<gene>
    <name evidence="3" type="ORF">E0H58_18395</name>
</gene>
<dbReference type="NCBIfam" id="TIGR01733">
    <property type="entry name" value="AA-adenyl-dom"/>
    <property type="match status" value="1"/>
</dbReference>
<dbReference type="CDD" id="cd05930">
    <property type="entry name" value="A_NRPS"/>
    <property type="match status" value="1"/>
</dbReference>
<dbReference type="InterPro" id="IPR045851">
    <property type="entry name" value="AMP-bd_C_sf"/>
</dbReference>
<dbReference type="InterPro" id="IPR025110">
    <property type="entry name" value="AMP-bd_C"/>
</dbReference>
<reference evidence="3 4" key="1">
    <citation type="submission" date="2019-02" db="EMBL/GenBank/DDBJ databases">
        <title>Kribbella capetownensis sp. nov. and Kribbella speibonae sp. nov., isolated from soil.</title>
        <authorList>
            <person name="Curtis S.M."/>
            <person name="Norton I."/>
            <person name="Everest G.J."/>
            <person name="Meyers P.R."/>
        </authorList>
    </citation>
    <scope>NUCLEOTIDE SEQUENCE [LARGE SCALE GENOMIC DNA]</scope>
    <source>
        <strain evidence="3 4">SK5</strain>
    </source>
</reference>
<dbReference type="Pfam" id="PF00501">
    <property type="entry name" value="AMP-binding"/>
    <property type="match status" value="1"/>
</dbReference>
<keyword evidence="4" id="KW-1185">Reference proteome</keyword>
<dbReference type="PROSITE" id="PS00455">
    <property type="entry name" value="AMP_BINDING"/>
    <property type="match status" value="1"/>
</dbReference>
<comment type="caution">
    <text evidence="3">The sequence shown here is derived from an EMBL/GenBank/DDBJ whole genome shotgun (WGS) entry which is preliminary data.</text>
</comment>